<dbReference type="EMBL" id="LJSX01000040">
    <property type="protein sequence ID" value="KPQ08861.1"/>
    <property type="molecule type" value="Genomic_DNA"/>
</dbReference>
<dbReference type="EMBL" id="FMBM01000002">
    <property type="protein sequence ID" value="SCC80751.1"/>
    <property type="molecule type" value="Genomic_DNA"/>
</dbReference>
<comment type="similarity">
    <text evidence="1">Belongs to the LysR transcriptional regulatory family.</text>
</comment>
<evidence type="ECO:0000259" key="5">
    <source>
        <dbReference type="PROSITE" id="PS50931"/>
    </source>
</evidence>
<dbReference type="Pfam" id="PF00126">
    <property type="entry name" value="HTH_1"/>
    <property type="match status" value="1"/>
</dbReference>
<keyword evidence="9" id="KW-1185">Reference proteome</keyword>
<evidence type="ECO:0000256" key="1">
    <source>
        <dbReference type="ARBA" id="ARBA00009437"/>
    </source>
</evidence>
<evidence type="ECO:0000313" key="6">
    <source>
        <dbReference type="EMBL" id="KPQ08861.1"/>
    </source>
</evidence>
<dbReference type="Proteomes" id="UP000182800">
    <property type="component" value="Unassembled WGS sequence"/>
</dbReference>
<evidence type="ECO:0000256" key="2">
    <source>
        <dbReference type="ARBA" id="ARBA00023015"/>
    </source>
</evidence>
<evidence type="ECO:0000313" key="9">
    <source>
        <dbReference type="Proteomes" id="UP000182800"/>
    </source>
</evidence>
<dbReference type="NCBIfam" id="NF002964">
    <property type="entry name" value="PRK03635.1"/>
    <property type="match status" value="1"/>
</dbReference>
<dbReference type="GO" id="GO:0003700">
    <property type="term" value="F:DNA-binding transcription factor activity"/>
    <property type="evidence" value="ECO:0007669"/>
    <property type="project" value="InterPro"/>
</dbReference>
<evidence type="ECO:0000256" key="4">
    <source>
        <dbReference type="ARBA" id="ARBA00023163"/>
    </source>
</evidence>
<evidence type="ECO:0000313" key="7">
    <source>
        <dbReference type="EMBL" id="SCC80751.1"/>
    </source>
</evidence>
<dbReference type="InterPro" id="IPR036388">
    <property type="entry name" value="WH-like_DNA-bd_sf"/>
</dbReference>
<dbReference type="PANTHER" id="PTHR30579">
    <property type="entry name" value="TRANSCRIPTIONAL REGULATOR"/>
    <property type="match status" value="1"/>
</dbReference>
<gene>
    <name evidence="6" type="primary">iciA</name>
    <name evidence="7" type="ORF">GA0071312_1677</name>
    <name evidence="6" type="ORF">HLUCCO17_16970</name>
</gene>
<sequence length="301" mass="33425">MLDYRSLLALAAVNREGSYERAAAHLNMTPSAISQRIKALEAKVCGKVLVRGAKGQLTPLGALLVKHTTQVKVLEKELFGRLKIHNSDTDGNLKIVVSADHLSLWFIDAICNYLRKHISLNIEIIPASGEYADELLKNCLTIAAITENKFDICGYKSLLIGEIEYHAVCSIDVYEKYFLHKNFSEDTISKIICFRSCGRGMIPLQWAKKVFGRDILLKYVTVPSSHDIFRALNGNVGWSVVPILQSAPYLESGRLVRFCDNVSITAPVYWHYPANAGGALANLTKVVRRVASDTLTRTTSI</sequence>
<evidence type="ECO:0000256" key="3">
    <source>
        <dbReference type="ARBA" id="ARBA00023125"/>
    </source>
</evidence>
<dbReference type="AlphaFoldDB" id="A0A0P7XWI4"/>
<dbReference type="SUPFAM" id="SSF46785">
    <property type="entry name" value="Winged helix' DNA-binding domain"/>
    <property type="match status" value="1"/>
</dbReference>
<dbReference type="SUPFAM" id="SSF53850">
    <property type="entry name" value="Periplasmic binding protein-like II"/>
    <property type="match status" value="1"/>
</dbReference>
<dbReference type="InterPro" id="IPR050176">
    <property type="entry name" value="LTTR"/>
</dbReference>
<reference evidence="6 8" key="1">
    <citation type="submission" date="2015-09" db="EMBL/GenBank/DDBJ databases">
        <title>Identification and resolution of microdiversity through metagenomic sequencing of parallel consortia.</title>
        <authorList>
            <person name="Nelson W.C."/>
            <person name="Romine M.F."/>
            <person name="Lindemann S.R."/>
        </authorList>
    </citation>
    <scope>NUCLEOTIDE SEQUENCE [LARGE SCALE GENOMIC DNA]</scope>
    <source>
        <strain evidence="6">HL-109</strain>
    </source>
</reference>
<dbReference type="InterPro" id="IPR000847">
    <property type="entry name" value="LysR_HTH_N"/>
</dbReference>
<dbReference type="PANTHER" id="PTHR30579:SF2">
    <property type="entry name" value="HTH-TYPE TRANSCRIPTIONAL REGULATOR ARGP"/>
    <property type="match status" value="1"/>
</dbReference>
<dbReference type="Proteomes" id="UP000050497">
    <property type="component" value="Unassembled WGS sequence"/>
</dbReference>
<proteinExistence type="inferred from homology"/>
<reference evidence="7 9" key="2">
    <citation type="submission" date="2016-08" db="EMBL/GenBank/DDBJ databases">
        <authorList>
            <person name="Varghese N."/>
            <person name="Submissions Spin"/>
        </authorList>
    </citation>
    <scope>NUCLEOTIDE SEQUENCE [LARGE SCALE GENOMIC DNA]</scope>
    <source>
        <strain evidence="7 9">HL-109</strain>
    </source>
</reference>
<keyword evidence="4" id="KW-0804">Transcription</keyword>
<dbReference type="Gene3D" id="1.10.10.10">
    <property type="entry name" value="Winged helix-like DNA-binding domain superfamily/Winged helix DNA-binding domain"/>
    <property type="match status" value="1"/>
</dbReference>
<keyword evidence="3" id="KW-0238">DNA-binding</keyword>
<evidence type="ECO:0000313" key="8">
    <source>
        <dbReference type="Proteomes" id="UP000050497"/>
    </source>
</evidence>
<dbReference type="GO" id="GO:0003677">
    <property type="term" value="F:DNA binding"/>
    <property type="evidence" value="ECO:0007669"/>
    <property type="project" value="UniProtKB-KW"/>
</dbReference>
<name>A0A0P7XWI4_9HYPH</name>
<dbReference type="STRING" id="1653334.GA0071312_1677"/>
<dbReference type="InterPro" id="IPR036390">
    <property type="entry name" value="WH_DNA-bd_sf"/>
</dbReference>
<dbReference type="RefSeq" id="WP_074444591.1">
    <property type="nucleotide sequence ID" value="NZ_FMBM01000002.1"/>
</dbReference>
<accession>A0A0P7XWI4</accession>
<dbReference type="PROSITE" id="PS50931">
    <property type="entry name" value="HTH_LYSR"/>
    <property type="match status" value="1"/>
</dbReference>
<dbReference type="OrthoDB" id="3252676at2"/>
<organism evidence="6 8">
    <name type="scientific">Saliniramus fredricksonii</name>
    <dbReference type="NCBI Taxonomy" id="1653334"/>
    <lineage>
        <taxon>Bacteria</taxon>
        <taxon>Pseudomonadati</taxon>
        <taxon>Pseudomonadota</taxon>
        <taxon>Alphaproteobacteria</taxon>
        <taxon>Hyphomicrobiales</taxon>
        <taxon>Salinarimonadaceae</taxon>
        <taxon>Saliniramus</taxon>
    </lineage>
</organism>
<keyword evidence="2" id="KW-0805">Transcription regulation</keyword>
<protein>
    <submittedName>
        <fullName evidence="6 7">LysR family transcriptional regulator</fullName>
    </submittedName>
</protein>
<comment type="caution">
    <text evidence="6">The sequence shown here is derived from an EMBL/GenBank/DDBJ whole genome shotgun (WGS) entry which is preliminary data.</text>
</comment>
<dbReference type="Gene3D" id="3.40.190.290">
    <property type="match status" value="1"/>
</dbReference>
<feature type="domain" description="HTH lysR-type" evidence="5">
    <location>
        <begin position="2"/>
        <end position="58"/>
    </location>
</feature>